<dbReference type="PROSITE" id="PS51094">
    <property type="entry name" value="PTS_EIIA_TYPE_2"/>
    <property type="match status" value="1"/>
</dbReference>
<evidence type="ECO:0000256" key="9">
    <source>
        <dbReference type="ARBA" id="ARBA00041175"/>
    </source>
</evidence>
<keyword evidence="6" id="KW-0598">Phosphotransferase system</keyword>
<keyword evidence="5" id="KW-0808">Transferase</keyword>
<organism evidence="12 13">
    <name type="scientific">Vibrio ponticus</name>
    <dbReference type="NCBI Taxonomy" id="265668"/>
    <lineage>
        <taxon>Bacteria</taxon>
        <taxon>Pseudomonadati</taxon>
        <taxon>Pseudomonadota</taxon>
        <taxon>Gammaproteobacteria</taxon>
        <taxon>Vibrionales</taxon>
        <taxon>Vibrionaceae</taxon>
        <taxon>Vibrio</taxon>
    </lineage>
</organism>
<evidence type="ECO:0000256" key="6">
    <source>
        <dbReference type="ARBA" id="ARBA00022683"/>
    </source>
</evidence>
<proteinExistence type="predicted"/>
<keyword evidence="7" id="KW-0418">Kinase</keyword>
<dbReference type="EMBL" id="MJMI01000094">
    <property type="protein sequence ID" value="OLQ91625.1"/>
    <property type="molecule type" value="Genomic_DNA"/>
</dbReference>
<dbReference type="SUPFAM" id="SSF55804">
    <property type="entry name" value="Phoshotransferase/anion transport protein"/>
    <property type="match status" value="1"/>
</dbReference>
<evidence type="ECO:0000256" key="5">
    <source>
        <dbReference type="ARBA" id="ARBA00022679"/>
    </source>
</evidence>
<dbReference type="InterPro" id="IPR016152">
    <property type="entry name" value="PTrfase/Anion_transptr"/>
</dbReference>
<feature type="domain" description="PTS EIIA type-2" evidence="11">
    <location>
        <begin position="5"/>
        <end position="145"/>
    </location>
</feature>
<comment type="subcellular location">
    <subcellularLocation>
        <location evidence="1">Cytoplasm</location>
    </subcellularLocation>
</comment>
<evidence type="ECO:0000313" key="13">
    <source>
        <dbReference type="Proteomes" id="UP000186206"/>
    </source>
</evidence>
<dbReference type="PANTHER" id="PTHR36203">
    <property type="entry name" value="ASCORBATE-SPECIFIC PTS SYSTEM EIIA COMPONENT"/>
    <property type="match status" value="1"/>
</dbReference>
<evidence type="ECO:0000256" key="3">
    <source>
        <dbReference type="ARBA" id="ARBA00022490"/>
    </source>
</evidence>
<evidence type="ECO:0000313" key="12">
    <source>
        <dbReference type="EMBL" id="OLQ91625.1"/>
    </source>
</evidence>
<keyword evidence="13" id="KW-1185">Reference proteome</keyword>
<accession>A0ABX3FII6</accession>
<dbReference type="PANTHER" id="PTHR36203:SF1">
    <property type="entry name" value="ASCORBATE-SPECIFIC PTS SYSTEM EIIA COMPONENT"/>
    <property type="match status" value="1"/>
</dbReference>
<gene>
    <name evidence="12" type="ORF">BIY21_13245</name>
</gene>
<keyword evidence="2" id="KW-0813">Transport</keyword>
<comment type="caution">
    <text evidence="12">The sequence shown here is derived from an EMBL/GenBank/DDBJ whole genome shotgun (WGS) entry which is preliminary data.</text>
</comment>
<dbReference type="InterPro" id="IPR002178">
    <property type="entry name" value="PTS_EIIA_type-2_dom"/>
</dbReference>
<comment type="function">
    <text evidence="8">The phosphoenolpyruvate-dependent sugar phosphotransferase system (sugar PTS), a major carbohydrate active transport system, catalyzes the phosphorylation of incoming sugar substrates concomitantly with their translocation across the cell membrane. The enzyme II UlaABC PTS system is involved in ascorbate transport.</text>
</comment>
<dbReference type="InterPro" id="IPR051351">
    <property type="entry name" value="Ascorbate-PTS_EIIA_comp"/>
</dbReference>
<sequence length="145" mass="16394">MLKQLLVETDAIQLQVETNDWKEALAIAAKPLLQHKVIEPEYLEAITNTTQESGPYYVFEDEMFALPHARPEQGVNKMGFSLVTLKHPISINSSPEVDMIIMLSAVDSRSHIEQGLRPIFEMLSNDDARSKIRMATTREEVLSVL</sequence>
<evidence type="ECO:0000256" key="2">
    <source>
        <dbReference type="ARBA" id="ARBA00022448"/>
    </source>
</evidence>
<reference evidence="12 13" key="1">
    <citation type="submission" date="2016-09" db="EMBL/GenBank/DDBJ databases">
        <title>Genomic Taxonomy of the Vibrionaceae.</title>
        <authorList>
            <person name="Gonzalez-Castillo A."/>
            <person name="Gomez-Gil B."/>
            <person name="Enciso-Ibarra K."/>
        </authorList>
    </citation>
    <scope>NUCLEOTIDE SEQUENCE [LARGE SCALE GENOMIC DNA]</scope>
    <source>
        <strain evidence="12 13">CAIM 1731</strain>
    </source>
</reference>
<evidence type="ECO:0000256" key="8">
    <source>
        <dbReference type="ARBA" id="ARBA00037387"/>
    </source>
</evidence>
<keyword evidence="4" id="KW-0597">Phosphoprotein</keyword>
<evidence type="ECO:0000256" key="1">
    <source>
        <dbReference type="ARBA" id="ARBA00004496"/>
    </source>
</evidence>
<dbReference type="Proteomes" id="UP000186206">
    <property type="component" value="Unassembled WGS sequence"/>
</dbReference>
<evidence type="ECO:0000256" key="7">
    <source>
        <dbReference type="ARBA" id="ARBA00022777"/>
    </source>
</evidence>
<name>A0ABX3FII6_9VIBR</name>
<dbReference type="CDD" id="cd00211">
    <property type="entry name" value="PTS_IIA_fru"/>
    <property type="match status" value="1"/>
</dbReference>
<dbReference type="Gene3D" id="3.40.930.10">
    <property type="entry name" value="Mannitol-specific EII, Chain A"/>
    <property type="match status" value="1"/>
</dbReference>
<dbReference type="RefSeq" id="WP_075649742.1">
    <property type="nucleotide sequence ID" value="NZ_AP019658.1"/>
</dbReference>
<evidence type="ECO:0000256" key="4">
    <source>
        <dbReference type="ARBA" id="ARBA00022553"/>
    </source>
</evidence>
<protein>
    <recommendedName>
        <fullName evidence="9">Ascorbate-specific PTS system EIIA component</fullName>
    </recommendedName>
    <alternativeName>
        <fullName evidence="10">Ascorbate-specific phosphotransferase enzyme IIA component</fullName>
    </alternativeName>
</protein>
<evidence type="ECO:0000259" key="11">
    <source>
        <dbReference type="PROSITE" id="PS51094"/>
    </source>
</evidence>
<evidence type="ECO:0000256" key="10">
    <source>
        <dbReference type="ARBA" id="ARBA00042072"/>
    </source>
</evidence>
<dbReference type="Pfam" id="PF00359">
    <property type="entry name" value="PTS_EIIA_2"/>
    <property type="match status" value="1"/>
</dbReference>
<keyword evidence="3" id="KW-0963">Cytoplasm</keyword>